<protein>
    <submittedName>
        <fullName evidence="7">Armadillo-like helical</fullName>
    </submittedName>
</protein>
<dbReference type="PANTHER" id="PTHR14387:SF0">
    <property type="entry name" value="DUF2428 DOMAIN-CONTAINING PROTEIN"/>
    <property type="match status" value="1"/>
</dbReference>
<dbReference type="PANTHER" id="PTHR14387">
    <property type="entry name" value="THADA/DEATH RECEPTOR INTERACTING PROTEIN"/>
    <property type="match status" value="1"/>
</dbReference>
<dbReference type="InterPro" id="IPR056842">
    <property type="entry name" value="THADA-like_TPR_C"/>
</dbReference>
<dbReference type="InterPro" id="IPR056843">
    <property type="entry name" value="THADA-like_TPR"/>
</dbReference>
<dbReference type="Pfam" id="PF25150">
    <property type="entry name" value="TPR_Trm732"/>
    <property type="match status" value="1"/>
</dbReference>
<dbReference type="GO" id="GO:0005829">
    <property type="term" value="C:cytosol"/>
    <property type="evidence" value="ECO:0007669"/>
    <property type="project" value="TreeGrafter"/>
</dbReference>
<dbReference type="InterPro" id="IPR016024">
    <property type="entry name" value="ARM-type_fold"/>
</dbReference>
<dbReference type="GeneID" id="81405871"/>
<dbReference type="Proteomes" id="UP001149079">
    <property type="component" value="Unassembled WGS sequence"/>
</dbReference>
<reference evidence="7" key="2">
    <citation type="journal article" date="2023" name="IMA Fungus">
        <title>Comparative genomic study of the Penicillium genus elucidates a diverse pangenome and 15 lateral gene transfer events.</title>
        <authorList>
            <person name="Petersen C."/>
            <person name="Sorensen T."/>
            <person name="Nielsen M.R."/>
            <person name="Sondergaard T.E."/>
            <person name="Sorensen J.L."/>
            <person name="Fitzpatrick D.A."/>
            <person name="Frisvad J.C."/>
            <person name="Nielsen K.L."/>
        </authorList>
    </citation>
    <scope>NUCLEOTIDE SEQUENCE</scope>
    <source>
        <strain evidence="7">IBT 22155</strain>
    </source>
</reference>
<evidence type="ECO:0000256" key="1">
    <source>
        <dbReference type="ARBA" id="ARBA00010409"/>
    </source>
</evidence>
<evidence type="ECO:0000259" key="4">
    <source>
        <dbReference type="Pfam" id="PF10350"/>
    </source>
</evidence>
<dbReference type="Pfam" id="PF25151">
    <property type="entry name" value="TPR_Trm732_C"/>
    <property type="match status" value="1"/>
</dbReference>
<evidence type="ECO:0000313" key="7">
    <source>
        <dbReference type="EMBL" id="KAJ5129918.1"/>
    </source>
</evidence>
<name>A0A9W9KZA8_9EURO</name>
<gene>
    <name evidence="7" type="ORF">N7515_005957</name>
</gene>
<dbReference type="InterPro" id="IPR051954">
    <property type="entry name" value="tRNA_methyltransferase_THADA"/>
</dbReference>
<dbReference type="Pfam" id="PF26523">
    <property type="entry name" value="Trm732_C"/>
    <property type="match status" value="1"/>
</dbReference>
<evidence type="ECO:0000256" key="2">
    <source>
        <dbReference type="ARBA" id="ARBA00022694"/>
    </source>
</evidence>
<feature type="domain" description="DUF2428" evidence="4">
    <location>
        <begin position="711"/>
        <end position="947"/>
    </location>
</feature>
<keyword evidence="2" id="KW-0819">tRNA processing</keyword>
<dbReference type="SUPFAM" id="SSF48371">
    <property type="entry name" value="ARM repeat"/>
    <property type="match status" value="1"/>
</dbReference>
<reference evidence="7" key="1">
    <citation type="submission" date="2022-11" db="EMBL/GenBank/DDBJ databases">
        <authorList>
            <person name="Petersen C."/>
        </authorList>
    </citation>
    <scope>NUCLEOTIDE SEQUENCE</scope>
    <source>
        <strain evidence="7">IBT 22155</strain>
    </source>
</reference>
<evidence type="ECO:0000256" key="3">
    <source>
        <dbReference type="SAM" id="MobiDB-lite"/>
    </source>
</evidence>
<comment type="caution">
    <text evidence="7">The sequence shown here is derived from an EMBL/GenBank/DDBJ whole genome shotgun (WGS) entry which is preliminary data.</text>
</comment>
<keyword evidence="8" id="KW-1185">Reference proteome</keyword>
<comment type="similarity">
    <text evidence="1">Belongs to the THADA family.</text>
</comment>
<dbReference type="OrthoDB" id="289314at2759"/>
<feature type="domain" description="tRNA (32-2'-O)-methyltransferase regulator THADA-like TPR repeats region" evidence="5">
    <location>
        <begin position="281"/>
        <end position="565"/>
    </location>
</feature>
<accession>A0A9W9KZA8</accession>
<dbReference type="EMBL" id="JAPQKL010000005">
    <property type="protein sequence ID" value="KAJ5129918.1"/>
    <property type="molecule type" value="Genomic_DNA"/>
</dbReference>
<evidence type="ECO:0000259" key="6">
    <source>
        <dbReference type="Pfam" id="PF25151"/>
    </source>
</evidence>
<sequence length="1646" mass="181783">MAVDVPCQAQGSVSNEMEGLAQSIQLLSEKTLRDIAKGPLVKFTLTCQEFEKVTRVWQSLIETLSRASISPSHSAEACNAASAFIDAAVKSQCDATKQLILSQEAWLSIFEVCLHRYEDAKPKPIKKLLLSIITILAKNHQGATRTALQTAVIEALIPSIVLGEPQSQLKASLVFLESFIRKDAILPGEFISSMRQWLLENHAKWSTSFANDHEDLSPGGSDPTVDVASGNLSNELAVRIFVLGLLIQTNNRTMAVAAGNVLSILLQKLKPETSPDELSAIWVTPVRRMVLQNMETLEDLSNRLLQPLFAVDPHGFKIFLNTLPVKSLLKGDMTDAPEAEYMVLFAALQIGKKINLVHEDYIFNFGKAKLDKNEVLIIKSDVIGNFLLHSEANIRIAALSLLITAFSTIKPFTVGATKAILRGLPSMHAESDAHTRGEILSLTRKFLVRLKGGVVKDEDATSTTKETPNKPGSGHSRNETETKDFLSAYLKMLGHDLRLAASYPRHITALKALKLLLDSGLDPRIDFKLQKSEAENYWKVQVEVFDTQLLRLLIDLLLDPFEEVRHTSLSILSMCPREVLLNGLENNTDDQSAVGMRLTDAIVRAENLASSTSRADHADTVARLYHIIFCAALPARSGQQAPNWWTTKASVVDTILHKLEERLLNSKSLFNSVTREAPLHGYTSGLRYIVLMPNFHSLISEGSDSAAWRSVHDRIVAICDKIWKEAKPLLCIDSPEGHSDEPTEDLNVGPKDALSYSWRSLRESSLLLHATLLNTSYGPSGNDGLTRADFANIGGASFTQLAELRHRGAFTNVSQTFATCCQRCSSSKDPSIRELPRTWYLEAKSTIFESASQLTRRSAGIPAMVTGIVGSDPGTPFFTDAINELHEISYLPVQYDKERQYLELPQVHAMNCLKDIFTNAKLGPHTEPFIMKALTLSAERLGSPIWALRNSGLMLFRALLTKMCRVIPGAGPGFGGNSGSEPGSRITFAKYPGLLELLSGLLAKTEGEAAEGTDIITERVFPALELVGDKLPSLDDSTDEMLRELVLQHLSSPVWGVREHAARVYASLLTRQTIPEALQKLVLLPSRTTENYVHGVALCVRYALRRYSFTTDEFWTSNLDHLFASLRLILDVLFRVGKSPSVASELVEIINGTLERAIQAQSEDKVISFVNEMFEAHDLDGILSFVFDASQAGWNLSSISRASALLRRALAWCKILKMLASQQLEQLSAFYLGVAQFDADVARWISEQLHDILGESQKYRQPLAELYASMVLGDCRPDVKTMAASNLASILEVLIPSQFDIVLGMDLPWEAISDSFQPQTDITTWNREATDAELRLGGCLLAIRFSAKESSSSFEGDIHTWTIKLRSALSEETEFTTRFAAAVSVGSFSRTLRPSGAQPRTDTVLLDVYLALYDMLNDDDDEIRDIAASTASWVLSHSSVSPDADVALAPLNAGALLADFVIDNYFESALLGHRVLKYLTGQESRISDSDERSRLISVSDQITEHRQESTVLFVEEKQNLFIDDVREVELWSRALLRLAPSMHTQIPIREMASWAFDGLSYICSLVGSGAESDGLIGWVSKPEIFTLGFRVIVISSALGSRNLPAPESLPIEPEVFRELLQSLLTAGRLSAVHGDWLSRIQTALEK</sequence>
<organism evidence="7 8">
    <name type="scientific">Penicillium bovifimosum</name>
    <dbReference type="NCBI Taxonomy" id="126998"/>
    <lineage>
        <taxon>Eukaryota</taxon>
        <taxon>Fungi</taxon>
        <taxon>Dikarya</taxon>
        <taxon>Ascomycota</taxon>
        <taxon>Pezizomycotina</taxon>
        <taxon>Eurotiomycetes</taxon>
        <taxon>Eurotiomycetidae</taxon>
        <taxon>Eurotiales</taxon>
        <taxon>Aspergillaceae</taxon>
        <taxon>Penicillium</taxon>
    </lineage>
</organism>
<evidence type="ECO:0000313" key="8">
    <source>
        <dbReference type="Proteomes" id="UP001149079"/>
    </source>
</evidence>
<feature type="region of interest" description="Disordered" evidence="3">
    <location>
        <begin position="458"/>
        <end position="479"/>
    </location>
</feature>
<evidence type="ECO:0000259" key="5">
    <source>
        <dbReference type="Pfam" id="PF25150"/>
    </source>
</evidence>
<dbReference type="GO" id="GO:0030488">
    <property type="term" value="P:tRNA methylation"/>
    <property type="evidence" value="ECO:0007669"/>
    <property type="project" value="TreeGrafter"/>
</dbReference>
<dbReference type="Pfam" id="PF10350">
    <property type="entry name" value="DUF2428"/>
    <property type="match status" value="1"/>
</dbReference>
<feature type="domain" description="tRNA (32-2'-O)-methyltransferase regulator THADA-like C-terminal TPR repeats region" evidence="6">
    <location>
        <begin position="949"/>
        <end position="1102"/>
    </location>
</feature>
<proteinExistence type="inferred from homology"/>
<dbReference type="InterPro" id="IPR019442">
    <property type="entry name" value="THADA/TRM732_DUF2428"/>
</dbReference>
<dbReference type="RefSeq" id="XP_056520297.1">
    <property type="nucleotide sequence ID" value="XM_056666701.1"/>
</dbReference>